<reference evidence="3" key="1">
    <citation type="journal article" date="2019" name="Int. J. Syst. Evol. Microbiol.">
        <title>The Global Catalogue of Microorganisms (GCM) 10K type strain sequencing project: providing services to taxonomists for standard genome sequencing and annotation.</title>
        <authorList>
            <consortium name="The Broad Institute Genomics Platform"/>
            <consortium name="The Broad Institute Genome Sequencing Center for Infectious Disease"/>
            <person name="Wu L."/>
            <person name="Ma J."/>
        </authorList>
    </citation>
    <scope>NUCLEOTIDE SEQUENCE [LARGE SCALE GENOMIC DNA]</scope>
    <source>
        <strain evidence="3">ICMP 6774ER</strain>
    </source>
</reference>
<feature type="region of interest" description="Disordered" evidence="1">
    <location>
        <begin position="1"/>
        <end position="20"/>
    </location>
</feature>
<organism evidence="2 3">
    <name type="scientific">Nonomuraea mangrovi</name>
    <dbReference type="NCBI Taxonomy" id="2316207"/>
    <lineage>
        <taxon>Bacteria</taxon>
        <taxon>Bacillati</taxon>
        <taxon>Actinomycetota</taxon>
        <taxon>Actinomycetes</taxon>
        <taxon>Streptosporangiales</taxon>
        <taxon>Streptosporangiaceae</taxon>
        <taxon>Nonomuraea</taxon>
    </lineage>
</organism>
<comment type="caution">
    <text evidence="2">The sequence shown here is derived from an EMBL/GenBank/DDBJ whole genome shotgun (WGS) entry which is preliminary data.</text>
</comment>
<evidence type="ECO:0000256" key="1">
    <source>
        <dbReference type="SAM" id="MobiDB-lite"/>
    </source>
</evidence>
<gene>
    <name evidence="2" type="ORF">ACFSKW_04755</name>
</gene>
<sequence length="76" mass="8340">MKPTRAAARRPLPGSPFNVPAAPSPPVEHFELQDWVSHDKYGLGSVIGVEEDVAVIVDFGSEKLRIAAPYPRLFKL</sequence>
<evidence type="ECO:0000313" key="3">
    <source>
        <dbReference type="Proteomes" id="UP001597368"/>
    </source>
</evidence>
<evidence type="ECO:0000313" key="2">
    <source>
        <dbReference type="EMBL" id="MFD1930785.1"/>
    </source>
</evidence>
<dbReference type="Proteomes" id="UP001597368">
    <property type="component" value="Unassembled WGS sequence"/>
</dbReference>
<protein>
    <submittedName>
        <fullName evidence="2">Uncharacterized protein</fullName>
    </submittedName>
</protein>
<dbReference type="RefSeq" id="WP_379569508.1">
    <property type="nucleotide sequence ID" value="NZ_JBHUFV010000005.1"/>
</dbReference>
<accession>A0ABW4SMJ3</accession>
<name>A0ABW4SMJ3_9ACTN</name>
<dbReference type="EMBL" id="JBHUFV010000005">
    <property type="protein sequence ID" value="MFD1930785.1"/>
    <property type="molecule type" value="Genomic_DNA"/>
</dbReference>
<keyword evidence="3" id="KW-1185">Reference proteome</keyword>
<proteinExistence type="predicted"/>